<comment type="caution">
    <text evidence="3">The sequence shown here is derived from an EMBL/GenBank/DDBJ whole genome shotgun (WGS) entry which is preliminary data.</text>
</comment>
<dbReference type="PANTHER" id="PTHR38118">
    <property type="entry name" value="ANCHORED CELL WALL PROTEIN 11-RELATED"/>
    <property type="match status" value="1"/>
</dbReference>
<dbReference type="AlphaFoldDB" id="A0AAN6STL3"/>
<evidence type="ECO:0000256" key="1">
    <source>
        <dbReference type="SAM" id="SignalP"/>
    </source>
</evidence>
<evidence type="ECO:0000313" key="3">
    <source>
        <dbReference type="EMBL" id="KAK4041543.1"/>
    </source>
</evidence>
<dbReference type="InterPro" id="IPR056124">
    <property type="entry name" value="DUF7707"/>
</dbReference>
<feature type="signal peptide" evidence="1">
    <location>
        <begin position="1"/>
        <end position="19"/>
    </location>
</feature>
<proteinExistence type="predicted"/>
<accession>A0AAN6STL3</accession>
<keyword evidence="4" id="KW-1185">Reference proteome</keyword>
<dbReference type="Proteomes" id="UP001303115">
    <property type="component" value="Unassembled WGS sequence"/>
</dbReference>
<dbReference type="Pfam" id="PF24808">
    <property type="entry name" value="DUF7707"/>
    <property type="match status" value="1"/>
</dbReference>
<evidence type="ECO:0000259" key="2">
    <source>
        <dbReference type="Pfam" id="PF24808"/>
    </source>
</evidence>
<keyword evidence="1" id="KW-0732">Signal</keyword>
<feature type="domain" description="DUF7707" evidence="2">
    <location>
        <begin position="22"/>
        <end position="124"/>
    </location>
</feature>
<protein>
    <recommendedName>
        <fullName evidence="2">DUF7707 domain-containing protein</fullName>
    </recommendedName>
</protein>
<dbReference type="PANTHER" id="PTHR38118:SF2">
    <property type="entry name" value="CDP-ALCOHOL PHOSPHATIDYLTRANSFERASE PROTEIN"/>
    <property type="match status" value="1"/>
</dbReference>
<reference evidence="4" key="1">
    <citation type="journal article" date="2023" name="Mol. Phylogenet. Evol.">
        <title>Genome-scale phylogeny and comparative genomics of the fungal order Sordariales.</title>
        <authorList>
            <person name="Hensen N."/>
            <person name="Bonometti L."/>
            <person name="Westerberg I."/>
            <person name="Brannstrom I.O."/>
            <person name="Guillou S."/>
            <person name="Cros-Aarteil S."/>
            <person name="Calhoun S."/>
            <person name="Haridas S."/>
            <person name="Kuo A."/>
            <person name="Mondo S."/>
            <person name="Pangilinan J."/>
            <person name="Riley R."/>
            <person name="LaButti K."/>
            <person name="Andreopoulos B."/>
            <person name="Lipzen A."/>
            <person name="Chen C."/>
            <person name="Yan M."/>
            <person name="Daum C."/>
            <person name="Ng V."/>
            <person name="Clum A."/>
            <person name="Steindorff A."/>
            <person name="Ohm R.A."/>
            <person name="Martin F."/>
            <person name="Silar P."/>
            <person name="Natvig D.O."/>
            <person name="Lalanne C."/>
            <person name="Gautier V."/>
            <person name="Ament-Velasquez S.L."/>
            <person name="Kruys A."/>
            <person name="Hutchinson M.I."/>
            <person name="Powell A.J."/>
            <person name="Barry K."/>
            <person name="Miller A.N."/>
            <person name="Grigoriev I.V."/>
            <person name="Debuchy R."/>
            <person name="Gladieux P."/>
            <person name="Hiltunen Thoren M."/>
            <person name="Johannesson H."/>
        </authorList>
    </citation>
    <scope>NUCLEOTIDE SEQUENCE [LARGE SCALE GENOMIC DNA]</scope>
    <source>
        <strain evidence="4">CBS 284.82</strain>
    </source>
</reference>
<feature type="chain" id="PRO_5042963492" description="DUF7707 domain-containing protein" evidence="1">
    <location>
        <begin position="20"/>
        <end position="194"/>
    </location>
</feature>
<sequence>MVSFRTTLLALVGIVAVSADYYIDPSTVSDSLKKAWCSDQRSMCKPICLETSRGEPRVNTCDPDTLTYGCVCSDGKQPNVTEYTLTLPYHVCTAWGQQCVKACGSDNQCAGDCLQKHPCGAQQPTRVKNETTSSTTVAPTASATQTNQVFDGFADSAGAANDDGKSAAGALRLGDSYGLAVVAGGLFAGFAMLL</sequence>
<evidence type="ECO:0000313" key="4">
    <source>
        <dbReference type="Proteomes" id="UP001303115"/>
    </source>
</evidence>
<organism evidence="3 4">
    <name type="scientific">Parachaetomium inaequale</name>
    <dbReference type="NCBI Taxonomy" id="2588326"/>
    <lineage>
        <taxon>Eukaryota</taxon>
        <taxon>Fungi</taxon>
        <taxon>Dikarya</taxon>
        <taxon>Ascomycota</taxon>
        <taxon>Pezizomycotina</taxon>
        <taxon>Sordariomycetes</taxon>
        <taxon>Sordariomycetidae</taxon>
        <taxon>Sordariales</taxon>
        <taxon>Chaetomiaceae</taxon>
        <taxon>Parachaetomium</taxon>
    </lineage>
</organism>
<name>A0AAN6STL3_9PEZI</name>
<gene>
    <name evidence="3" type="ORF">C8A01DRAFT_34381</name>
</gene>
<dbReference type="EMBL" id="MU854355">
    <property type="protein sequence ID" value="KAK4041543.1"/>
    <property type="molecule type" value="Genomic_DNA"/>
</dbReference>